<gene>
    <name evidence="10" type="ORF">ODALV1_LOCUS1443</name>
</gene>
<keyword evidence="5 7" id="KW-1133">Transmembrane helix</keyword>
<dbReference type="Pfam" id="PF00005">
    <property type="entry name" value="ABC_tran"/>
    <property type="match status" value="2"/>
</dbReference>
<evidence type="ECO:0000313" key="10">
    <source>
        <dbReference type="EMBL" id="CAL8070816.1"/>
    </source>
</evidence>
<comment type="caution">
    <text evidence="10">The sequence shown here is derived from an EMBL/GenBank/DDBJ whole genome shotgun (WGS) entry which is preliminary data.</text>
</comment>
<dbReference type="PROSITE" id="PS50893">
    <property type="entry name" value="ABC_TRANSPORTER_2"/>
    <property type="match status" value="2"/>
</dbReference>
<dbReference type="InterPro" id="IPR011527">
    <property type="entry name" value="ABC1_TM_dom"/>
</dbReference>
<dbReference type="InterPro" id="IPR027417">
    <property type="entry name" value="P-loop_NTPase"/>
</dbReference>
<dbReference type="SUPFAM" id="SSF52540">
    <property type="entry name" value="P-loop containing nucleoside triphosphate hydrolases"/>
    <property type="match status" value="2"/>
</dbReference>
<evidence type="ECO:0000256" key="4">
    <source>
        <dbReference type="ARBA" id="ARBA00022840"/>
    </source>
</evidence>
<dbReference type="Gene3D" id="3.40.50.300">
    <property type="entry name" value="P-loop containing nucleotide triphosphate hydrolases"/>
    <property type="match status" value="2"/>
</dbReference>
<feature type="transmembrane region" description="Helical" evidence="7">
    <location>
        <begin position="541"/>
        <end position="559"/>
    </location>
</feature>
<evidence type="ECO:0000256" key="7">
    <source>
        <dbReference type="SAM" id="Phobius"/>
    </source>
</evidence>
<organism evidence="10 11">
    <name type="scientific">Orchesella dallaii</name>
    <dbReference type="NCBI Taxonomy" id="48710"/>
    <lineage>
        <taxon>Eukaryota</taxon>
        <taxon>Metazoa</taxon>
        <taxon>Ecdysozoa</taxon>
        <taxon>Arthropoda</taxon>
        <taxon>Hexapoda</taxon>
        <taxon>Collembola</taxon>
        <taxon>Entomobryomorpha</taxon>
        <taxon>Entomobryoidea</taxon>
        <taxon>Orchesellidae</taxon>
        <taxon>Orchesellinae</taxon>
        <taxon>Orchesella</taxon>
    </lineage>
</organism>
<dbReference type="CDD" id="cd03249">
    <property type="entry name" value="ABC_MTABC3_MDL1_MDL2"/>
    <property type="match status" value="2"/>
</dbReference>
<reference evidence="10 11" key="1">
    <citation type="submission" date="2024-08" db="EMBL/GenBank/DDBJ databases">
        <authorList>
            <person name="Cucini C."/>
            <person name="Frati F."/>
        </authorList>
    </citation>
    <scope>NUCLEOTIDE SEQUENCE [LARGE SCALE GENOMIC DNA]</scope>
</reference>
<dbReference type="InterPro" id="IPR017871">
    <property type="entry name" value="ABC_transporter-like_CS"/>
</dbReference>
<dbReference type="PROSITE" id="PS50929">
    <property type="entry name" value="ABC_TM1F"/>
    <property type="match status" value="1"/>
</dbReference>
<name>A0ABP1PLQ6_9HEXA</name>
<evidence type="ECO:0000256" key="1">
    <source>
        <dbReference type="ARBA" id="ARBA00004141"/>
    </source>
</evidence>
<dbReference type="EMBL" id="CAXLJM020000004">
    <property type="protein sequence ID" value="CAL8070816.1"/>
    <property type="molecule type" value="Genomic_DNA"/>
</dbReference>
<feature type="domain" description="ABC transporter" evidence="8">
    <location>
        <begin position="599"/>
        <end position="839"/>
    </location>
</feature>
<evidence type="ECO:0000256" key="5">
    <source>
        <dbReference type="ARBA" id="ARBA00022989"/>
    </source>
</evidence>
<evidence type="ECO:0000313" key="11">
    <source>
        <dbReference type="Proteomes" id="UP001642540"/>
    </source>
</evidence>
<protein>
    <recommendedName>
        <fullName evidence="12">Multidrug resistance protein 1</fullName>
    </recommendedName>
</protein>
<feature type="transmembrane region" description="Helical" evidence="7">
    <location>
        <begin position="394"/>
        <end position="412"/>
    </location>
</feature>
<dbReference type="CDD" id="cd18578">
    <property type="entry name" value="ABC_6TM_Pgp_ABCB1_D2_like"/>
    <property type="match status" value="1"/>
</dbReference>
<dbReference type="PANTHER" id="PTHR43394">
    <property type="entry name" value="ATP-DEPENDENT PERMEASE MDL1, MITOCHONDRIAL"/>
    <property type="match status" value="1"/>
</dbReference>
<evidence type="ECO:0000256" key="6">
    <source>
        <dbReference type="ARBA" id="ARBA00023136"/>
    </source>
</evidence>
<dbReference type="InterPro" id="IPR003593">
    <property type="entry name" value="AAA+_ATPase"/>
</dbReference>
<feature type="domain" description="ABC transporter" evidence="8">
    <location>
        <begin position="25"/>
        <end position="261"/>
    </location>
</feature>
<evidence type="ECO:0008006" key="12">
    <source>
        <dbReference type="Google" id="ProtNLM"/>
    </source>
</evidence>
<feature type="transmembrane region" description="Helical" evidence="7">
    <location>
        <begin position="418"/>
        <end position="435"/>
    </location>
</feature>
<proteinExistence type="predicted"/>
<dbReference type="SMART" id="SM00382">
    <property type="entry name" value="AAA"/>
    <property type="match status" value="2"/>
</dbReference>
<evidence type="ECO:0000256" key="3">
    <source>
        <dbReference type="ARBA" id="ARBA00022741"/>
    </source>
</evidence>
<dbReference type="Pfam" id="PF00664">
    <property type="entry name" value="ABC_membrane"/>
    <property type="match status" value="1"/>
</dbReference>
<evidence type="ECO:0000256" key="2">
    <source>
        <dbReference type="ARBA" id="ARBA00022692"/>
    </source>
</evidence>
<dbReference type="SUPFAM" id="SSF90123">
    <property type="entry name" value="ABC transporter transmembrane region"/>
    <property type="match status" value="1"/>
</dbReference>
<dbReference type="PROSITE" id="PS00211">
    <property type="entry name" value="ABC_TRANSPORTER_1"/>
    <property type="match status" value="2"/>
</dbReference>
<comment type="subcellular location">
    <subcellularLocation>
        <location evidence="1">Membrane</location>
        <topology evidence="1">Multi-pass membrane protein</topology>
    </subcellularLocation>
</comment>
<feature type="transmembrane region" description="Helical" evidence="7">
    <location>
        <begin position="500"/>
        <end position="521"/>
    </location>
</feature>
<keyword evidence="3" id="KW-0547">Nucleotide-binding</keyword>
<dbReference type="PANTHER" id="PTHR43394:SF1">
    <property type="entry name" value="ATP-BINDING CASSETTE SUB-FAMILY B MEMBER 10, MITOCHONDRIAL"/>
    <property type="match status" value="1"/>
</dbReference>
<evidence type="ECO:0000259" key="8">
    <source>
        <dbReference type="PROSITE" id="PS50893"/>
    </source>
</evidence>
<dbReference type="Proteomes" id="UP001642540">
    <property type="component" value="Unassembled WGS sequence"/>
</dbReference>
<accession>A0ABP1PLQ6</accession>
<sequence length="846" mass="93217">MSTSEINGLSEQGFVPTKGPVIGDIEFKNVRFSYPSRSGVPILENVSFRVKPGQTVALVGASGSRKSTCVQLLQRFYDVFEGEITFDGIGIHRLNVKWLRSQLGVVGQEPVLFNMTIAENISFGLECVSREEIVAAAKQAYAHNFIMQLPKDYDTIVGERGSSLSGGQKQRIAIAKALARNPSTLLLDEATSALDFQSESVVQAALERASHGRSTIIIAHRLSTIKAADMIYVLDKGIIVEQGTHTELMRQQGRYHQLVLSQEAFEIMRDDSCEEEFQEEELNGKLAEDYVEVNSRTRKINSSNCLLHQDTVDEGVMVPGIEDVSASGCFWRLWKTNLHEWHYFLAVIVCSIVRGIQFPVYAYIFGEFVQTFTIKDDVEIISRGSIRGATGSRFAGVLQAFTIVIGTALMSFYYIPKLTAVTIIFVPIVMYTSFLEGKVMGSNNVIERDSIEASCSLAVEALNNIRTVASLCAEKQCMRLYEDALAEAHRVNLKRAHIRGVVYGVVTGGPIFCYCLCIWYGGYLVEQQCANIGDVFKVAEGLIVSAMFGAAAISFAPDYDKAKLAARRIFDLIDSTPLISRFSNHCTKSSESEAVEAQVEFETVNFVYKNRPSVNVLRDLTLNVKPGDSVAICGPSGSGKTTCAALIFRFYDPVTGHVKFSGTDLKHLNLDHLRKKIGLVSQEPILFDCSIKENIAYGDNERSLNERMNEIINSAIAANIHNFIMSLPAGYETRVGLLGSQLSGGQKQRIAIARAILRHPKLLVLDEATSALDSESEIAVHAALDIAKKGRTSITIAHRLSSIINADKIFVMKGGSIVEYGTHTELIDRHGIYQAMWKAQSSLQTG</sequence>
<keyword evidence="4" id="KW-0067">ATP-binding</keyword>
<dbReference type="InterPro" id="IPR003439">
    <property type="entry name" value="ABC_transporter-like_ATP-bd"/>
</dbReference>
<dbReference type="InterPro" id="IPR036640">
    <property type="entry name" value="ABC1_TM_sf"/>
</dbReference>
<dbReference type="Gene3D" id="1.20.1560.10">
    <property type="entry name" value="ABC transporter type 1, transmembrane domain"/>
    <property type="match status" value="1"/>
</dbReference>
<feature type="transmembrane region" description="Helical" evidence="7">
    <location>
        <begin position="341"/>
        <end position="365"/>
    </location>
</feature>
<keyword evidence="2 7" id="KW-0812">Transmembrane</keyword>
<feature type="domain" description="ABC transmembrane type-1" evidence="9">
    <location>
        <begin position="385"/>
        <end position="525"/>
    </location>
</feature>
<dbReference type="InterPro" id="IPR039421">
    <property type="entry name" value="Type_1_exporter"/>
</dbReference>
<keyword evidence="11" id="KW-1185">Reference proteome</keyword>
<keyword evidence="6 7" id="KW-0472">Membrane</keyword>
<evidence type="ECO:0000259" key="9">
    <source>
        <dbReference type="PROSITE" id="PS50929"/>
    </source>
</evidence>